<sequence>MGALQRLVQRLLDRLKQTEAWEAWQRYGSANGDLLAAGVGYFAFFSIFPALALAFAIFGFVLQGRPDLLTAIADSLNAALPGMVRTASTPDGIIGLEAPASLTLTITGIVSFVTLLLAGLGWIGALRTGIRGVFSLDASSGSLIGTKVRDLGVLVTLGVAIAASAILTSAAGGFAERVADWIGLPQAGVFVGLVGVVVGVLFDTLILVVMLRVLTDVPLPMRHVRQGAVLGAVILTVLKLFGGFLISRTTANPLLGAVAVAVGLLFWLNLMSKVVLLSAAWAANDVDVAALAGDGEPTGPPRGLRPAFVAPLPAHADASALPYAGAAPRAPAVADRSGEVPPAARATDRASLAAGAVLGAAAATAAVTARRLRRR</sequence>
<dbReference type="Pfam" id="PF03631">
    <property type="entry name" value="Virul_fac_BrkB"/>
    <property type="match status" value="1"/>
</dbReference>
<dbReference type="PANTHER" id="PTHR30213">
    <property type="entry name" value="INNER MEMBRANE PROTEIN YHJD"/>
    <property type="match status" value="1"/>
</dbReference>
<dbReference type="PANTHER" id="PTHR30213:SF1">
    <property type="entry name" value="INNER MEMBRANE PROTEIN YHJD"/>
    <property type="match status" value="1"/>
</dbReference>
<evidence type="ECO:0000256" key="6">
    <source>
        <dbReference type="SAM" id="Phobius"/>
    </source>
</evidence>
<keyword evidence="3 6" id="KW-0812">Transmembrane</keyword>
<evidence type="ECO:0000256" key="1">
    <source>
        <dbReference type="ARBA" id="ARBA00004651"/>
    </source>
</evidence>
<comment type="subcellular location">
    <subcellularLocation>
        <location evidence="1">Cell membrane</location>
        <topology evidence="1">Multi-pass membrane protein</topology>
    </subcellularLocation>
</comment>
<dbReference type="EMBL" id="BAABIW010000009">
    <property type="protein sequence ID" value="GAA5022906.1"/>
    <property type="molecule type" value="Genomic_DNA"/>
</dbReference>
<gene>
    <name evidence="7" type="ORF">GCM10023258_13650</name>
</gene>
<evidence type="ECO:0008006" key="9">
    <source>
        <dbReference type="Google" id="ProtNLM"/>
    </source>
</evidence>
<comment type="caution">
    <text evidence="7">The sequence shown here is derived from an EMBL/GenBank/DDBJ whole genome shotgun (WGS) entry which is preliminary data.</text>
</comment>
<dbReference type="RefSeq" id="WP_345506703.1">
    <property type="nucleotide sequence ID" value="NZ_BAABIW010000009.1"/>
</dbReference>
<feature type="transmembrane region" description="Helical" evidence="6">
    <location>
        <begin position="106"/>
        <end position="130"/>
    </location>
</feature>
<reference evidence="8" key="1">
    <citation type="journal article" date="2019" name="Int. J. Syst. Evol. Microbiol.">
        <title>The Global Catalogue of Microorganisms (GCM) 10K type strain sequencing project: providing services to taxonomists for standard genome sequencing and annotation.</title>
        <authorList>
            <consortium name="The Broad Institute Genomics Platform"/>
            <consortium name="The Broad Institute Genome Sequencing Center for Infectious Disease"/>
            <person name="Wu L."/>
            <person name="Ma J."/>
        </authorList>
    </citation>
    <scope>NUCLEOTIDE SEQUENCE [LARGE SCALE GENOMIC DNA]</scope>
    <source>
        <strain evidence="8">JCM 17687</strain>
    </source>
</reference>
<feature type="transmembrane region" description="Helical" evidence="6">
    <location>
        <begin position="187"/>
        <end position="215"/>
    </location>
</feature>
<evidence type="ECO:0000256" key="2">
    <source>
        <dbReference type="ARBA" id="ARBA00022475"/>
    </source>
</evidence>
<feature type="transmembrane region" description="Helical" evidence="6">
    <location>
        <begin position="253"/>
        <end position="270"/>
    </location>
</feature>
<keyword evidence="8" id="KW-1185">Reference proteome</keyword>
<dbReference type="Proteomes" id="UP001500427">
    <property type="component" value="Unassembled WGS sequence"/>
</dbReference>
<keyword evidence="2" id="KW-1003">Cell membrane</keyword>
<evidence type="ECO:0000256" key="3">
    <source>
        <dbReference type="ARBA" id="ARBA00022692"/>
    </source>
</evidence>
<proteinExistence type="predicted"/>
<feature type="transmembrane region" description="Helical" evidence="6">
    <location>
        <begin position="34"/>
        <end position="61"/>
    </location>
</feature>
<organism evidence="7 8">
    <name type="scientific">Terrabacter aeriphilus</name>
    <dbReference type="NCBI Taxonomy" id="515662"/>
    <lineage>
        <taxon>Bacteria</taxon>
        <taxon>Bacillati</taxon>
        <taxon>Actinomycetota</taxon>
        <taxon>Actinomycetes</taxon>
        <taxon>Micrococcales</taxon>
        <taxon>Intrasporangiaceae</taxon>
        <taxon>Terrabacter</taxon>
    </lineage>
</organism>
<dbReference type="InterPro" id="IPR017039">
    <property type="entry name" value="Virul_fac_BrkB"/>
</dbReference>
<keyword evidence="5 6" id="KW-0472">Membrane</keyword>
<accession>A0ABP9J8Z3</accession>
<feature type="transmembrane region" description="Helical" evidence="6">
    <location>
        <begin position="227"/>
        <end position="247"/>
    </location>
</feature>
<evidence type="ECO:0000256" key="5">
    <source>
        <dbReference type="ARBA" id="ARBA00023136"/>
    </source>
</evidence>
<name>A0ABP9J8Z3_9MICO</name>
<protein>
    <recommendedName>
        <fullName evidence="9">YihY/virulence factor BrkB family protein</fullName>
    </recommendedName>
</protein>
<keyword evidence="4 6" id="KW-1133">Transmembrane helix</keyword>
<evidence type="ECO:0000313" key="8">
    <source>
        <dbReference type="Proteomes" id="UP001500427"/>
    </source>
</evidence>
<evidence type="ECO:0000256" key="4">
    <source>
        <dbReference type="ARBA" id="ARBA00022989"/>
    </source>
</evidence>
<feature type="transmembrane region" description="Helical" evidence="6">
    <location>
        <begin position="151"/>
        <end position="175"/>
    </location>
</feature>
<evidence type="ECO:0000313" key="7">
    <source>
        <dbReference type="EMBL" id="GAA5022906.1"/>
    </source>
</evidence>